<name>A0ABD2QJR2_9PLAT</name>
<feature type="binding site" evidence="8">
    <location>
        <position position="408"/>
    </location>
    <ligand>
        <name>Na(+)</name>
        <dbReference type="ChEBI" id="CHEBI:29101"/>
        <label>1</label>
    </ligand>
</feature>
<keyword evidence="13" id="KW-1185">Reference proteome</keyword>
<keyword evidence="9" id="KW-1015">Disulfide bond</keyword>
<dbReference type="InterPro" id="IPR000175">
    <property type="entry name" value="Na/ntran_symport"/>
</dbReference>
<evidence type="ECO:0000256" key="8">
    <source>
        <dbReference type="PIRSR" id="PIRSR600175-1"/>
    </source>
</evidence>
<dbReference type="PANTHER" id="PTHR11616:SF321">
    <property type="entry name" value="SODIUM-DEPENDENT NUTRIENT AMINO ACID TRANSPORTER 1-RELATED"/>
    <property type="match status" value="1"/>
</dbReference>
<comment type="subcellular location">
    <subcellularLocation>
        <location evidence="1">Membrane</location>
        <topology evidence="1">Multi-pass membrane protein</topology>
    </subcellularLocation>
</comment>
<evidence type="ECO:0000256" key="1">
    <source>
        <dbReference type="ARBA" id="ARBA00004141"/>
    </source>
</evidence>
<feature type="transmembrane region" description="Helical" evidence="11">
    <location>
        <begin position="543"/>
        <end position="566"/>
    </location>
</feature>
<feature type="binding site" evidence="8">
    <location>
        <position position="404"/>
    </location>
    <ligand>
        <name>Na(+)</name>
        <dbReference type="ChEBI" id="CHEBI:29101"/>
        <label>1</label>
    </ligand>
</feature>
<gene>
    <name evidence="12" type="ORF">Ciccas_001562</name>
</gene>
<feature type="transmembrane region" description="Helical" evidence="11">
    <location>
        <begin position="438"/>
        <end position="460"/>
    </location>
</feature>
<dbReference type="PROSITE" id="PS50267">
    <property type="entry name" value="NA_NEUROTRAN_SYMP_3"/>
    <property type="match status" value="1"/>
</dbReference>
<dbReference type="EMBL" id="JBJKFK010000104">
    <property type="protein sequence ID" value="KAL3319769.1"/>
    <property type="molecule type" value="Genomic_DNA"/>
</dbReference>
<sequence length="710" mass="79217">MDKEERGDGLQGENGPRNDGSEIEVVYDLKEQNVDRATWGGKVEFMMACIGYAVGLGNVWRFPNLCFRNGGGAFLIPYCLMVAVIGLPLFFLEFAFGQFASLGPIEIWSISPLFKGIGYSMVLISWVLCAYYNVIVARCMFFFGASFQSELPWSNCNNTWNTPSCLEFVTICTYTCTFSYIYSEIIIFFHYLDGTNRTTPSQEYYQHFVLEFSGSLNDFGFPVWKMVLALMACWIIVCIALIKGVQSLGKVSYFTAIFPYVVLFSMFVRACMLEGAMDGLYYYLKPDWAALLNFSVWTDAATQIFFSLSVCNGGLIAMSSFNKFKNNCYHDSVIIVIINCLTSVFSGLVVFANLGHMALKKNVPITEVANEGSGLVFVVYPEALLQMPGSIFWSIIFFLMMLTLGLGSQFSMTECVLSGLQDLLVRRKILKTHLSTKMFRVGMCVLNFLLGIPMVCRGGSDLLDLIDTVFSSYPLLFVALCEIITVSYLYGINQFKKDVALMIKSKPNWYWRINWLALTPAVTLILLILTLSQQNPQLAKYPAAWQIFAQCIASLVVSVIPIYFLVSYCRNGGLIVLRELLKPKQKWGPANKSDREEFHNMIRSNDSVRQSKMVSKVSNKSFIQMVGGTTGAGSTYNISSSIISRNGGFGLTATDELGGSGFYQSKLSIADKIAEQYTKSLVKTNPELASLLINPNVSTFQIVVCIPGIE</sequence>
<accession>A0ABD2QJR2</accession>
<evidence type="ECO:0000256" key="11">
    <source>
        <dbReference type="SAM" id="Phobius"/>
    </source>
</evidence>
<dbReference type="InterPro" id="IPR037272">
    <property type="entry name" value="SNS_sf"/>
</dbReference>
<organism evidence="12 13">
    <name type="scientific">Cichlidogyrus casuarinus</name>
    <dbReference type="NCBI Taxonomy" id="1844966"/>
    <lineage>
        <taxon>Eukaryota</taxon>
        <taxon>Metazoa</taxon>
        <taxon>Spiralia</taxon>
        <taxon>Lophotrochozoa</taxon>
        <taxon>Platyhelminthes</taxon>
        <taxon>Monogenea</taxon>
        <taxon>Monopisthocotylea</taxon>
        <taxon>Dactylogyridea</taxon>
        <taxon>Ancyrocephalidae</taxon>
        <taxon>Cichlidogyrus</taxon>
    </lineage>
</organism>
<feature type="transmembrane region" description="Helical" evidence="11">
    <location>
        <begin position="257"/>
        <end position="284"/>
    </location>
</feature>
<evidence type="ECO:0000313" key="12">
    <source>
        <dbReference type="EMBL" id="KAL3319769.1"/>
    </source>
</evidence>
<comment type="similarity">
    <text evidence="2">Belongs to the sodium:neurotransmitter symporter (SNF) (TC 2.A.22) family.</text>
</comment>
<feature type="transmembrane region" description="Helical" evidence="11">
    <location>
        <begin position="117"/>
        <end position="143"/>
    </location>
</feature>
<dbReference type="AlphaFoldDB" id="A0ABD2QJR2"/>
<evidence type="ECO:0000256" key="4">
    <source>
        <dbReference type="ARBA" id="ARBA00022692"/>
    </source>
</evidence>
<comment type="caution">
    <text evidence="12">The sequence shown here is derived from an EMBL/GenBank/DDBJ whole genome shotgun (WGS) entry which is preliminary data.</text>
</comment>
<evidence type="ECO:0000313" key="13">
    <source>
        <dbReference type="Proteomes" id="UP001626550"/>
    </source>
</evidence>
<feature type="transmembrane region" description="Helical" evidence="11">
    <location>
        <begin position="304"/>
        <end position="321"/>
    </location>
</feature>
<feature type="binding site" evidence="8">
    <location>
        <position position="339"/>
    </location>
    <ligand>
        <name>Na(+)</name>
        <dbReference type="ChEBI" id="CHEBI:29101"/>
        <label>1</label>
    </ligand>
</feature>
<evidence type="ECO:0000256" key="9">
    <source>
        <dbReference type="PIRSR" id="PIRSR600175-2"/>
    </source>
</evidence>
<keyword evidence="3" id="KW-0813">Transport</keyword>
<feature type="binding site" evidence="8">
    <location>
        <position position="307"/>
    </location>
    <ligand>
        <name>Na(+)</name>
        <dbReference type="ChEBI" id="CHEBI:29101"/>
        <label>1</label>
    </ligand>
</feature>
<reference evidence="12 13" key="1">
    <citation type="submission" date="2024-11" db="EMBL/GenBank/DDBJ databases">
        <title>Adaptive evolution of stress response genes in parasites aligns with host niche diversity.</title>
        <authorList>
            <person name="Hahn C."/>
            <person name="Resl P."/>
        </authorList>
    </citation>
    <scope>NUCLEOTIDE SEQUENCE [LARGE SCALE GENOMIC DNA]</scope>
    <source>
        <strain evidence="12">EGGRZ-B1_66</strain>
        <tissue evidence="12">Body</tissue>
    </source>
</reference>
<keyword evidence="6 11" id="KW-0472">Membrane</keyword>
<evidence type="ECO:0000256" key="3">
    <source>
        <dbReference type="ARBA" id="ARBA00022448"/>
    </source>
</evidence>
<keyword evidence="5 11" id="KW-1133">Transmembrane helix</keyword>
<feature type="transmembrane region" description="Helical" evidence="11">
    <location>
        <begin position="223"/>
        <end position="245"/>
    </location>
</feature>
<dbReference type="SUPFAM" id="SSF161070">
    <property type="entry name" value="SNF-like"/>
    <property type="match status" value="1"/>
</dbReference>
<dbReference type="Pfam" id="PF00209">
    <property type="entry name" value="SNF"/>
    <property type="match status" value="1"/>
</dbReference>
<feature type="region of interest" description="Disordered" evidence="10">
    <location>
        <begin position="1"/>
        <end position="20"/>
    </location>
</feature>
<keyword evidence="8" id="KW-0915">Sodium</keyword>
<feature type="transmembrane region" description="Helical" evidence="11">
    <location>
        <begin position="391"/>
        <end position="417"/>
    </location>
</feature>
<feature type="binding site" evidence="8">
    <location>
        <position position="54"/>
    </location>
    <ligand>
        <name>Na(+)</name>
        <dbReference type="ChEBI" id="CHEBI:29101"/>
        <label>1</label>
    </ligand>
</feature>
<evidence type="ECO:0008006" key="14">
    <source>
        <dbReference type="Google" id="ProtNLM"/>
    </source>
</evidence>
<feature type="binding site" evidence="8">
    <location>
        <position position="51"/>
    </location>
    <ligand>
        <name>Na(+)</name>
        <dbReference type="ChEBI" id="CHEBI:29101"/>
        <label>1</label>
    </ligand>
</feature>
<feature type="transmembrane region" description="Helical" evidence="11">
    <location>
        <begin position="75"/>
        <end position="96"/>
    </location>
</feature>
<dbReference type="PROSITE" id="PS00754">
    <property type="entry name" value="NA_NEUROTRAN_SYMP_2"/>
    <property type="match status" value="1"/>
</dbReference>
<dbReference type="PANTHER" id="PTHR11616">
    <property type="entry name" value="SODIUM/CHLORIDE DEPENDENT TRANSPORTER"/>
    <property type="match status" value="1"/>
</dbReference>
<dbReference type="Proteomes" id="UP001626550">
    <property type="component" value="Unassembled WGS sequence"/>
</dbReference>
<feature type="transmembrane region" description="Helical" evidence="11">
    <location>
        <begin position="472"/>
        <end position="492"/>
    </location>
</feature>
<protein>
    <recommendedName>
        <fullName evidence="14">Transporter</fullName>
    </recommendedName>
</protein>
<dbReference type="GO" id="GO:0016020">
    <property type="term" value="C:membrane"/>
    <property type="evidence" value="ECO:0007669"/>
    <property type="project" value="UniProtKB-SubCell"/>
</dbReference>
<feature type="binding site" evidence="8">
    <location>
        <position position="58"/>
    </location>
    <ligand>
        <name>Na(+)</name>
        <dbReference type="ChEBI" id="CHEBI:29101"/>
        <label>1</label>
    </ligand>
</feature>
<feature type="disulfide bond" evidence="9">
    <location>
        <begin position="156"/>
        <end position="165"/>
    </location>
</feature>
<keyword evidence="8" id="KW-0479">Metal-binding</keyword>
<feature type="binding site" evidence="8">
    <location>
        <position position="53"/>
    </location>
    <ligand>
        <name>Na(+)</name>
        <dbReference type="ChEBI" id="CHEBI:29101"/>
        <label>1</label>
    </ligand>
</feature>
<keyword evidence="7" id="KW-0325">Glycoprotein</keyword>
<evidence type="ECO:0000256" key="10">
    <source>
        <dbReference type="SAM" id="MobiDB-lite"/>
    </source>
</evidence>
<evidence type="ECO:0000256" key="7">
    <source>
        <dbReference type="ARBA" id="ARBA00023180"/>
    </source>
</evidence>
<feature type="transmembrane region" description="Helical" evidence="11">
    <location>
        <begin position="45"/>
        <end position="63"/>
    </location>
</feature>
<evidence type="ECO:0000256" key="2">
    <source>
        <dbReference type="ARBA" id="ARBA00006459"/>
    </source>
</evidence>
<evidence type="ECO:0000256" key="5">
    <source>
        <dbReference type="ARBA" id="ARBA00022989"/>
    </source>
</evidence>
<dbReference type="PRINTS" id="PR00176">
    <property type="entry name" value="NANEUSMPORT"/>
</dbReference>
<evidence type="ECO:0000256" key="6">
    <source>
        <dbReference type="ARBA" id="ARBA00023136"/>
    </source>
</evidence>
<proteinExistence type="inferred from homology"/>
<keyword evidence="4 11" id="KW-0812">Transmembrane</keyword>
<feature type="transmembrane region" description="Helical" evidence="11">
    <location>
        <begin position="513"/>
        <end position="531"/>
    </location>
</feature>
<feature type="transmembrane region" description="Helical" evidence="11">
    <location>
        <begin position="333"/>
        <end position="354"/>
    </location>
</feature>